<dbReference type="InterPro" id="IPR001965">
    <property type="entry name" value="Znf_PHD"/>
</dbReference>
<dbReference type="InterPro" id="IPR037869">
    <property type="entry name" value="Spp1/CFP1"/>
</dbReference>
<protein>
    <recommendedName>
        <fullName evidence="8">PHD-type domain-containing protein</fullName>
    </recommendedName>
</protein>
<evidence type="ECO:0000256" key="1">
    <source>
        <dbReference type="ARBA" id="ARBA00004123"/>
    </source>
</evidence>
<dbReference type="KEGG" id="abp:AGABI1DRAFT112005"/>
<feature type="compositionally biased region" description="Basic and acidic residues" evidence="7">
    <location>
        <begin position="51"/>
        <end position="66"/>
    </location>
</feature>
<dbReference type="PANTHER" id="PTHR46174">
    <property type="entry name" value="CXXC-TYPE ZINC FINGER PROTEIN 1"/>
    <property type="match status" value="1"/>
</dbReference>
<feature type="compositionally biased region" description="Polar residues" evidence="7">
    <location>
        <begin position="67"/>
        <end position="76"/>
    </location>
</feature>
<dbReference type="SMART" id="SM00249">
    <property type="entry name" value="PHD"/>
    <property type="match status" value="1"/>
</dbReference>
<keyword evidence="4" id="KW-0862">Zinc</keyword>
<comment type="subcellular location">
    <subcellularLocation>
        <location evidence="1">Nucleus</location>
    </subcellularLocation>
</comment>
<evidence type="ECO:0000256" key="6">
    <source>
        <dbReference type="PROSITE-ProRule" id="PRU00146"/>
    </source>
</evidence>
<feature type="compositionally biased region" description="Low complexity" evidence="7">
    <location>
        <begin position="1"/>
        <end position="21"/>
    </location>
</feature>
<evidence type="ECO:0000256" key="2">
    <source>
        <dbReference type="ARBA" id="ARBA00022723"/>
    </source>
</evidence>
<sequence>MTTRARTRAAAAAAAAAATSSPAPPQPLSQPTPKAKANSTRKSAATPVSVKQEHPHPADPSDKENIKNTTTPSRAPTTKKQKSSRPIKTAYCTCTKGDDGSPMIRCAECKIWYHFICVDLTEHEAEEINVYICPLCTQSTGRKTAMTWEGAEALDDCGSDVETAAPKATAQKAKKQKLSVSTKVAPSVPPLHPPPSSEESD</sequence>
<dbReference type="PROSITE" id="PS01359">
    <property type="entry name" value="ZF_PHD_1"/>
    <property type="match status" value="1"/>
</dbReference>
<dbReference type="GO" id="GO:0048188">
    <property type="term" value="C:Set1C/COMPASS complex"/>
    <property type="evidence" value="ECO:0007669"/>
    <property type="project" value="InterPro"/>
</dbReference>
<evidence type="ECO:0000256" key="7">
    <source>
        <dbReference type="SAM" id="MobiDB-lite"/>
    </source>
</evidence>
<proteinExistence type="predicted"/>
<evidence type="ECO:0000313" key="10">
    <source>
        <dbReference type="Proteomes" id="UP000008493"/>
    </source>
</evidence>
<dbReference type="RefSeq" id="XP_007327596.1">
    <property type="nucleotide sequence ID" value="XM_007327534.1"/>
</dbReference>
<evidence type="ECO:0000313" key="9">
    <source>
        <dbReference type="EMBL" id="EKM81754.1"/>
    </source>
</evidence>
<evidence type="ECO:0000256" key="3">
    <source>
        <dbReference type="ARBA" id="ARBA00022771"/>
    </source>
</evidence>
<dbReference type="OMA" id="RRTTCES"/>
<dbReference type="InParanoid" id="K5W4M7"/>
<reference evidence="10" key="1">
    <citation type="journal article" date="2012" name="Proc. Natl. Acad. Sci. U.S.A.">
        <title>Genome sequence of the button mushroom Agaricus bisporus reveals mechanisms governing adaptation to a humic-rich ecological niche.</title>
        <authorList>
            <person name="Morin E."/>
            <person name="Kohler A."/>
            <person name="Baker A.R."/>
            <person name="Foulongne-Oriol M."/>
            <person name="Lombard V."/>
            <person name="Nagy L.G."/>
            <person name="Ohm R.A."/>
            <person name="Patyshakuliyeva A."/>
            <person name="Brun A."/>
            <person name="Aerts A.L."/>
            <person name="Bailey A.M."/>
            <person name="Billette C."/>
            <person name="Coutinho P.M."/>
            <person name="Deakin G."/>
            <person name="Doddapaneni H."/>
            <person name="Floudas D."/>
            <person name="Grimwood J."/>
            <person name="Hilden K."/>
            <person name="Kuees U."/>
            <person name="LaButti K.M."/>
            <person name="Lapidus A."/>
            <person name="Lindquist E.A."/>
            <person name="Lucas S.M."/>
            <person name="Murat C."/>
            <person name="Riley R.W."/>
            <person name="Salamov A.A."/>
            <person name="Schmutz J."/>
            <person name="Subramanian V."/>
            <person name="Woesten H.A.B."/>
            <person name="Xu J."/>
            <person name="Eastwood D.C."/>
            <person name="Foster G.D."/>
            <person name="Sonnenberg A.S."/>
            <person name="Cullen D."/>
            <person name="de Vries R.P."/>
            <person name="Lundell T."/>
            <person name="Hibbett D.S."/>
            <person name="Henrissat B."/>
            <person name="Burton K.S."/>
            <person name="Kerrigan R.W."/>
            <person name="Challen M.P."/>
            <person name="Grigoriev I.V."/>
            <person name="Martin F."/>
        </authorList>
    </citation>
    <scope>NUCLEOTIDE SEQUENCE [LARGE SCALE GENOMIC DNA]</scope>
    <source>
        <strain evidence="10">JB137-S8 / ATCC MYA-4627 / FGSC 10392</strain>
    </source>
</reference>
<dbReference type="InterPro" id="IPR019787">
    <property type="entry name" value="Znf_PHD-finger"/>
</dbReference>
<organism evidence="9 10">
    <name type="scientific">Agaricus bisporus var. burnettii (strain JB137-S8 / ATCC MYA-4627 / FGSC 10392)</name>
    <name type="common">White button mushroom</name>
    <dbReference type="NCBI Taxonomy" id="597362"/>
    <lineage>
        <taxon>Eukaryota</taxon>
        <taxon>Fungi</taxon>
        <taxon>Dikarya</taxon>
        <taxon>Basidiomycota</taxon>
        <taxon>Agaricomycotina</taxon>
        <taxon>Agaricomycetes</taxon>
        <taxon>Agaricomycetidae</taxon>
        <taxon>Agaricales</taxon>
        <taxon>Agaricineae</taxon>
        <taxon>Agaricaceae</taxon>
        <taxon>Agaricus</taxon>
    </lineage>
</organism>
<dbReference type="Gene3D" id="3.30.40.10">
    <property type="entry name" value="Zinc/RING finger domain, C3HC4 (zinc finger)"/>
    <property type="match status" value="1"/>
</dbReference>
<dbReference type="GeneID" id="18823486"/>
<evidence type="ECO:0000259" key="8">
    <source>
        <dbReference type="PROSITE" id="PS50016"/>
    </source>
</evidence>
<name>K5W4M7_AGABU</name>
<gene>
    <name evidence="9" type="ORF">AGABI1DRAFT_112005</name>
</gene>
<feature type="compositionally biased region" description="Pro residues" evidence="7">
    <location>
        <begin position="187"/>
        <end position="201"/>
    </location>
</feature>
<dbReference type="PANTHER" id="PTHR46174:SF1">
    <property type="entry name" value="CXXC-TYPE ZINC FINGER PROTEIN 1"/>
    <property type="match status" value="1"/>
</dbReference>
<accession>K5W4M7</accession>
<dbReference type="EMBL" id="JH971387">
    <property type="protein sequence ID" value="EKM81754.1"/>
    <property type="molecule type" value="Genomic_DNA"/>
</dbReference>
<feature type="region of interest" description="Disordered" evidence="7">
    <location>
        <begin position="168"/>
        <end position="201"/>
    </location>
</feature>
<feature type="region of interest" description="Disordered" evidence="7">
    <location>
        <begin position="1"/>
        <end position="84"/>
    </location>
</feature>
<keyword evidence="10" id="KW-1185">Reference proteome</keyword>
<keyword evidence="3 6" id="KW-0863">Zinc-finger</keyword>
<dbReference type="PROSITE" id="PS50016">
    <property type="entry name" value="ZF_PHD_2"/>
    <property type="match status" value="1"/>
</dbReference>
<dbReference type="STRING" id="597362.K5W4M7"/>
<keyword evidence="5" id="KW-0539">Nucleus</keyword>
<dbReference type="InterPro" id="IPR019786">
    <property type="entry name" value="Zinc_finger_PHD-type_CS"/>
</dbReference>
<dbReference type="OrthoDB" id="436852at2759"/>
<evidence type="ECO:0000256" key="5">
    <source>
        <dbReference type="ARBA" id="ARBA00023242"/>
    </source>
</evidence>
<feature type="domain" description="PHD-type" evidence="8">
    <location>
        <begin position="89"/>
        <end position="139"/>
    </location>
</feature>
<feature type="non-terminal residue" evidence="9">
    <location>
        <position position="201"/>
    </location>
</feature>
<dbReference type="HOGENOM" id="CLU_1363235_0_0_1"/>
<dbReference type="Pfam" id="PF00628">
    <property type="entry name" value="PHD"/>
    <property type="match status" value="1"/>
</dbReference>
<dbReference type="InterPro" id="IPR011011">
    <property type="entry name" value="Znf_FYVE_PHD"/>
</dbReference>
<dbReference type="GO" id="GO:0008270">
    <property type="term" value="F:zinc ion binding"/>
    <property type="evidence" value="ECO:0007669"/>
    <property type="project" value="UniProtKB-KW"/>
</dbReference>
<dbReference type="InterPro" id="IPR013083">
    <property type="entry name" value="Znf_RING/FYVE/PHD"/>
</dbReference>
<dbReference type="GO" id="GO:0045893">
    <property type="term" value="P:positive regulation of DNA-templated transcription"/>
    <property type="evidence" value="ECO:0007669"/>
    <property type="project" value="TreeGrafter"/>
</dbReference>
<evidence type="ECO:0000256" key="4">
    <source>
        <dbReference type="ARBA" id="ARBA00022833"/>
    </source>
</evidence>
<dbReference type="Proteomes" id="UP000008493">
    <property type="component" value="Unassembled WGS sequence"/>
</dbReference>
<dbReference type="AlphaFoldDB" id="K5W4M7"/>
<dbReference type="SUPFAM" id="SSF57903">
    <property type="entry name" value="FYVE/PHD zinc finger"/>
    <property type="match status" value="1"/>
</dbReference>
<keyword evidence="2" id="KW-0479">Metal-binding</keyword>
<dbReference type="eggNOG" id="KOG1634">
    <property type="taxonomic scope" value="Eukaryota"/>
</dbReference>